<feature type="domain" description="AttH" evidence="2">
    <location>
        <begin position="77"/>
        <end position="246"/>
    </location>
</feature>
<evidence type="ECO:0000313" key="4">
    <source>
        <dbReference type="Proteomes" id="UP000018211"/>
    </source>
</evidence>
<dbReference type="Gene3D" id="2.40.370.10">
    <property type="entry name" value="AttH-like domain"/>
    <property type="match status" value="2"/>
</dbReference>
<dbReference type="AlphaFoldDB" id="A0AAV2VLR1"/>
<evidence type="ECO:0000256" key="1">
    <source>
        <dbReference type="SAM" id="Phobius"/>
    </source>
</evidence>
<dbReference type="Pfam" id="PF17186">
    <property type="entry name" value="Lipocalin_9"/>
    <property type="match status" value="1"/>
</dbReference>
<keyword evidence="1" id="KW-1133">Transmembrane helix</keyword>
<protein>
    <submittedName>
        <fullName evidence="3">Secreted hydrolase</fullName>
    </submittedName>
</protein>
<comment type="caution">
    <text evidence="3">The sequence shown here is derived from an EMBL/GenBank/DDBJ whole genome shotgun (WGS) entry which is preliminary data.</text>
</comment>
<dbReference type="SUPFAM" id="SSF159245">
    <property type="entry name" value="AttH-like"/>
    <property type="match status" value="1"/>
</dbReference>
<dbReference type="InterPro" id="IPR010791">
    <property type="entry name" value="AttH_dom"/>
</dbReference>
<name>A0AAV2VLR1_9VIBR</name>
<reference evidence="3 4" key="1">
    <citation type="journal article" date="2013" name="ISME J.">
        <title>Comparative genomics of pathogenic lineages of Vibrio nigripulchritudo identifies virulence-associated traits.</title>
        <authorList>
            <person name="Goudenege D."/>
            <person name="Labreuche Y."/>
            <person name="Krin E."/>
            <person name="Ansquer D."/>
            <person name="Mangenot S."/>
            <person name="Calteau A."/>
            <person name="Medigue C."/>
            <person name="Mazel D."/>
            <person name="Polz M.F."/>
            <person name="Le Roux F."/>
        </authorList>
    </citation>
    <scope>NUCLEOTIDE SEQUENCE [LARGE SCALE GENOMIC DNA]</scope>
    <source>
        <strain evidence="3 4">SOn1</strain>
    </source>
</reference>
<dbReference type="EMBL" id="CAOF01000062">
    <property type="protein sequence ID" value="CCO45667.1"/>
    <property type="molecule type" value="Genomic_DNA"/>
</dbReference>
<keyword evidence="1" id="KW-0812">Transmembrane</keyword>
<dbReference type="PANTHER" id="PTHR38591">
    <property type="entry name" value="HYDROLASE"/>
    <property type="match status" value="1"/>
</dbReference>
<dbReference type="RefSeq" id="WP_022611061.1">
    <property type="nucleotide sequence ID" value="NZ_LK391965.1"/>
</dbReference>
<dbReference type="GO" id="GO:0016787">
    <property type="term" value="F:hydrolase activity"/>
    <property type="evidence" value="ECO:0007669"/>
    <property type="project" value="UniProtKB-KW"/>
</dbReference>
<accession>A0AAV2VLR1</accession>
<keyword evidence="3" id="KW-0378">Hydrolase</keyword>
<keyword evidence="1" id="KW-0472">Membrane</keyword>
<organism evidence="3 4">
    <name type="scientific">Vibrio nigripulchritudo SOn1</name>
    <dbReference type="NCBI Taxonomy" id="1238450"/>
    <lineage>
        <taxon>Bacteria</taxon>
        <taxon>Pseudomonadati</taxon>
        <taxon>Pseudomonadota</taxon>
        <taxon>Gammaproteobacteria</taxon>
        <taxon>Vibrionales</taxon>
        <taxon>Vibrionaceae</taxon>
        <taxon>Vibrio</taxon>
    </lineage>
</organism>
<dbReference type="Proteomes" id="UP000018211">
    <property type="component" value="Unassembled WGS sequence"/>
</dbReference>
<dbReference type="InterPro" id="IPR023374">
    <property type="entry name" value="AttH-like_dom_sf"/>
</dbReference>
<evidence type="ECO:0000313" key="3">
    <source>
        <dbReference type="EMBL" id="CCO45667.1"/>
    </source>
</evidence>
<dbReference type="PANTHER" id="PTHR38591:SF1">
    <property type="entry name" value="BLL1000 PROTEIN"/>
    <property type="match status" value="1"/>
</dbReference>
<evidence type="ECO:0000259" key="2">
    <source>
        <dbReference type="Pfam" id="PF07143"/>
    </source>
</evidence>
<proteinExistence type="predicted"/>
<feature type="transmembrane region" description="Helical" evidence="1">
    <location>
        <begin position="7"/>
        <end position="27"/>
    </location>
</feature>
<gene>
    <name evidence="3" type="ORF">VIBNISOn1_1540033</name>
</gene>
<sequence length="372" mass="42064">MARPTKLKIFPILFSIIALSGIGWIFYDSFYGGVTGEHHNEVNAVLIGSKDAVFEPVLPDDPVAIPEDFKEHPEFQHEWWHFFANVQDEQGEHYGIQWSFFRIANDEREMSGWQSPQMYLSHAVITSNQTSIKEQRVARGGIGQAGVQELPFGMWIDNWRWKTTGSSPFPGSLHISTDEFELNLDSTAIGPYVVNGELGYQIKHDLLPVASYSISAPFIRTKGELTLGGKTYRVQGEAWFNKEWGSGLLAEGQQGWDQFALRLEDGRTLMVNQYRHIRQPSYTFGTLANRKGDVVVLQGDELEIIPISNSTLRNGRTLPLQWIINVPEHNINLTTRVMKAEQWLPFAIPYWEGPIVATGSHDAIGLMQLTGY</sequence>
<dbReference type="Pfam" id="PF07143">
    <property type="entry name" value="CrtC"/>
    <property type="match status" value="1"/>
</dbReference>